<dbReference type="Gene3D" id="3.90.180.10">
    <property type="entry name" value="Medium-chain alcohol dehydrogenases, catalytic domain"/>
    <property type="match status" value="1"/>
</dbReference>
<dbReference type="OrthoDB" id="42836at2157"/>
<dbReference type="InterPro" id="IPR011032">
    <property type="entry name" value="GroES-like_sf"/>
</dbReference>
<dbReference type="RefSeq" id="WP_009075144.1">
    <property type="nucleotide sequence ID" value="NZ_JH597770.1"/>
</dbReference>
<gene>
    <name evidence="1" type="ORF">MetMK1DRAFT_00030190</name>
</gene>
<dbReference type="AlphaFoldDB" id="H2C8V0"/>
<organism evidence="1 2">
    <name type="scientific">Metallosphaera yellowstonensis MK1</name>
    <dbReference type="NCBI Taxonomy" id="671065"/>
    <lineage>
        <taxon>Archaea</taxon>
        <taxon>Thermoproteota</taxon>
        <taxon>Thermoprotei</taxon>
        <taxon>Sulfolobales</taxon>
        <taxon>Sulfolobaceae</taxon>
        <taxon>Metallosphaera</taxon>
    </lineage>
</organism>
<dbReference type="STRING" id="671065.MetMK1DRAFT_00030190"/>
<dbReference type="HOGENOM" id="CLU_978659_0_0_2"/>
<dbReference type="SUPFAM" id="SSF50129">
    <property type="entry name" value="GroES-like"/>
    <property type="match status" value="1"/>
</dbReference>
<reference evidence="1 2" key="1">
    <citation type="submission" date="2012-01" db="EMBL/GenBank/DDBJ databases">
        <title>Improved High-Quality Draft sequence of Metallosphaera yellowstonensis MK1.</title>
        <authorList>
            <consortium name="US DOE Joint Genome Institute"/>
            <person name="Lucas S."/>
            <person name="Han J."/>
            <person name="Cheng J.-F."/>
            <person name="Goodwin L."/>
            <person name="Pitluck S."/>
            <person name="Peters L."/>
            <person name="Teshima H."/>
            <person name="Detter J.C."/>
            <person name="Han C."/>
            <person name="Tapia R."/>
            <person name="Land M."/>
            <person name="Hauser L."/>
            <person name="Kyrpides N."/>
            <person name="Kozubal M."/>
            <person name="Macur R.E."/>
            <person name="Jay Z."/>
            <person name="Inskeep W."/>
            <person name="Woyke T."/>
        </authorList>
    </citation>
    <scope>NUCLEOTIDE SEQUENCE [LARGE SCALE GENOMIC DNA]</scope>
    <source>
        <strain evidence="1 2">MK1</strain>
    </source>
</reference>
<protein>
    <submittedName>
        <fullName evidence="1">Uncharacterized protein</fullName>
    </submittedName>
</protein>
<accession>H2C8V0</accession>
<dbReference type="EMBL" id="JH597770">
    <property type="protein sequence ID" value="EHP68576.1"/>
    <property type="molecule type" value="Genomic_DNA"/>
</dbReference>
<keyword evidence="2" id="KW-1185">Reference proteome</keyword>
<name>H2C8V0_9CREN</name>
<dbReference type="eggNOG" id="arCOG05990">
    <property type="taxonomic scope" value="Archaea"/>
</dbReference>
<evidence type="ECO:0000313" key="1">
    <source>
        <dbReference type="EMBL" id="EHP68576.1"/>
    </source>
</evidence>
<sequence length="284" mass="31179">MKSIVFNQGIIQKDVPERPVEQDHVEVEAEKVLLNGIENAIYLGFLWVQPNLILGGTGTAKVTATALNVDPSLSGKRVLVLPFSPSRGGIGSEIDGILAERSIVPQDSIVQISEGLGDNVLLYPFISVALDIKDLISDGSTLIIGSGLTALITTALLEEVEVYVGEGDLKPAGARTIRSLDGKWDNVVITTLRGWARYVAEKIVNEKGKIVIPRFLKSWPPSFPRNTLFVEPRKRQDVLQYLNSQKVIEIMRTYVGFSEDVLASIPTPRPGVIVDIKKYFTTKK</sequence>
<dbReference type="Proteomes" id="UP000003980">
    <property type="component" value="Unassembled WGS sequence"/>
</dbReference>
<evidence type="ECO:0000313" key="2">
    <source>
        <dbReference type="Proteomes" id="UP000003980"/>
    </source>
</evidence>
<proteinExistence type="predicted"/>